<dbReference type="Proteomes" id="UP000831701">
    <property type="component" value="Chromosome 3"/>
</dbReference>
<reference evidence="1" key="1">
    <citation type="submission" date="2022-04" db="EMBL/GenBank/DDBJ databases">
        <title>Jade perch genome.</title>
        <authorList>
            <person name="Chao B."/>
        </authorList>
    </citation>
    <scope>NUCLEOTIDE SEQUENCE</scope>
    <source>
        <strain evidence="1">CB-2022</strain>
    </source>
</reference>
<name>A0ACB8X448_9TELE</name>
<accession>A0ACB8X448</accession>
<comment type="caution">
    <text evidence="1">The sequence shown here is derived from an EMBL/GenBank/DDBJ whole genome shotgun (WGS) entry which is preliminary data.</text>
</comment>
<gene>
    <name evidence="1" type="ORF">L3Q82_006331</name>
</gene>
<dbReference type="EMBL" id="CM041533">
    <property type="protein sequence ID" value="KAI3374514.1"/>
    <property type="molecule type" value="Genomic_DNA"/>
</dbReference>
<organism evidence="1 2">
    <name type="scientific">Scortum barcoo</name>
    <name type="common">barcoo grunter</name>
    <dbReference type="NCBI Taxonomy" id="214431"/>
    <lineage>
        <taxon>Eukaryota</taxon>
        <taxon>Metazoa</taxon>
        <taxon>Chordata</taxon>
        <taxon>Craniata</taxon>
        <taxon>Vertebrata</taxon>
        <taxon>Euteleostomi</taxon>
        <taxon>Actinopterygii</taxon>
        <taxon>Neopterygii</taxon>
        <taxon>Teleostei</taxon>
        <taxon>Neoteleostei</taxon>
        <taxon>Acanthomorphata</taxon>
        <taxon>Eupercaria</taxon>
        <taxon>Centrarchiformes</taxon>
        <taxon>Terapontoidei</taxon>
        <taxon>Terapontidae</taxon>
        <taxon>Scortum</taxon>
    </lineage>
</organism>
<evidence type="ECO:0000313" key="2">
    <source>
        <dbReference type="Proteomes" id="UP000831701"/>
    </source>
</evidence>
<keyword evidence="2" id="KW-1185">Reference proteome</keyword>
<sequence>MNETHYREEIQHLTQWCSNNNLVLITSKTKEVIVDYRRSRRTSPHPRRRAVERVNNIKFLGIHITSDLTWSMNAAHLTSVLAFDTVDHHILLLRMEKLLGIKGMFGAVVVGIGTAGWVRIRNMMSPLPGSPAENLTIKGFISRMFLQAGKHVCVEYPMSMNYKAAVELWDLAQEQGLGNGGPVHSINAFVLQELLTHSSHMRSSIVALALEEEPRANRTSIWSHKGSEDLILVPNGSQATSGEHMEGCAAPQRNATPHHY</sequence>
<proteinExistence type="predicted"/>
<protein>
    <submittedName>
        <fullName evidence="1">Uncharacterized protein</fullName>
    </submittedName>
</protein>
<evidence type="ECO:0000313" key="1">
    <source>
        <dbReference type="EMBL" id="KAI3374514.1"/>
    </source>
</evidence>